<comment type="caution">
    <text evidence="4">The sequence shown here is derived from an EMBL/GenBank/DDBJ whole genome shotgun (WGS) entry which is preliminary data.</text>
</comment>
<dbReference type="PROSITE" id="PS50158">
    <property type="entry name" value="ZF_CCHC"/>
    <property type="match status" value="1"/>
</dbReference>
<evidence type="ECO:0000256" key="1">
    <source>
        <dbReference type="PROSITE-ProRule" id="PRU00047"/>
    </source>
</evidence>
<feature type="region of interest" description="Disordered" evidence="2">
    <location>
        <begin position="279"/>
        <end position="301"/>
    </location>
</feature>
<keyword evidence="1" id="KW-0479">Metal-binding</keyword>
<dbReference type="EMBL" id="QGKV02000649">
    <property type="protein sequence ID" value="KAF3583115.1"/>
    <property type="molecule type" value="Genomic_DNA"/>
</dbReference>
<sequence length="370" mass="42428">MHSSHAASHLDVSGVLLHVFETCLTTCVQHVSPRMRPEACGLTYSRSEACGLTYSRSGVTLPEVRGNRPEARGGSVRVQNGPFQPIRDVSIGEMFTGAEDGYVDPHGYPYHTTTYLGGSDLYPRCFVCGAMGHFTAVCPRYVELLEIPYLPCALPAGGSTEWGRCPNCAMLLYIWCPLTLRAGEFKAKNPKPEEKEERKIQRLDDGQRQCFTSSVFEEGEFEKRSRVMMIFIEGIRWYHRDEDDIAQRSFSSRVTKIVVETLRRTLKEHLDENLKVKRVQGQKPKTRRERGKEDSETGPWYGLDNGQRQGFTYSVLEEGEFEKRSSVMMIFIERIRWYHRDEDVIAQQSFSVRVTKIVVETLRRTLKEHL</sequence>
<feature type="compositionally biased region" description="Basic residues" evidence="2">
    <location>
        <begin position="279"/>
        <end position="289"/>
    </location>
</feature>
<keyword evidence="1" id="KW-0863">Zinc-finger</keyword>
<accession>A0ABQ7E0V6</accession>
<gene>
    <name evidence="4" type="ORF">DY000_02029057</name>
</gene>
<evidence type="ECO:0000256" key="2">
    <source>
        <dbReference type="SAM" id="MobiDB-lite"/>
    </source>
</evidence>
<dbReference type="SUPFAM" id="SSF57756">
    <property type="entry name" value="Retrovirus zinc finger-like domains"/>
    <property type="match status" value="1"/>
</dbReference>
<evidence type="ECO:0000313" key="5">
    <source>
        <dbReference type="Proteomes" id="UP000266723"/>
    </source>
</evidence>
<name>A0ABQ7E0V6_BRACR</name>
<keyword evidence="1" id="KW-0862">Zinc</keyword>
<evidence type="ECO:0000259" key="3">
    <source>
        <dbReference type="PROSITE" id="PS50158"/>
    </source>
</evidence>
<evidence type="ECO:0000313" key="4">
    <source>
        <dbReference type="EMBL" id="KAF3583115.1"/>
    </source>
</evidence>
<protein>
    <recommendedName>
        <fullName evidence="3">CCHC-type domain-containing protein</fullName>
    </recommendedName>
</protein>
<organism evidence="4 5">
    <name type="scientific">Brassica cretica</name>
    <name type="common">Mustard</name>
    <dbReference type="NCBI Taxonomy" id="69181"/>
    <lineage>
        <taxon>Eukaryota</taxon>
        <taxon>Viridiplantae</taxon>
        <taxon>Streptophyta</taxon>
        <taxon>Embryophyta</taxon>
        <taxon>Tracheophyta</taxon>
        <taxon>Spermatophyta</taxon>
        <taxon>Magnoliopsida</taxon>
        <taxon>eudicotyledons</taxon>
        <taxon>Gunneridae</taxon>
        <taxon>Pentapetalae</taxon>
        <taxon>rosids</taxon>
        <taxon>malvids</taxon>
        <taxon>Brassicales</taxon>
        <taxon>Brassicaceae</taxon>
        <taxon>Brassiceae</taxon>
        <taxon>Brassica</taxon>
    </lineage>
</organism>
<feature type="domain" description="CCHC-type" evidence="3">
    <location>
        <begin position="124"/>
        <end position="140"/>
    </location>
</feature>
<reference evidence="4 5" key="1">
    <citation type="journal article" date="2020" name="BMC Genomics">
        <title>Intraspecific diversification of the crop wild relative Brassica cretica Lam. using demographic model selection.</title>
        <authorList>
            <person name="Kioukis A."/>
            <person name="Michalopoulou V.A."/>
            <person name="Briers L."/>
            <person name="Pirintsos S."/>
            <person name="Studholme D.J."/>
            <person name="Pavlidis P."/>
            <person name="Sarris P.F."/>
        </authorList>
    </citation>
    <scope>NUCLEOTIDE SEQUENCE [LARGE SCALE GENOMIC DNA]</scope>
    <source>
        <strain evidence="5">cv. PFS-1207/04</strain>
    </source>
</reference>
<dbReference type="InterPro" id="IPR036875">
    <property type="entry name" value="Znf_CCHC_sf"/>
</dbReference>
<proteinExistence type="predicted"/>
<keyword evidence="5" id="KW-1185">Reference proteome</keyword>
<dbReference type="InterPro" id="IPR001878">
    <property type="entry name" value="Znf_CCHC"/>
</dbReference>
<dbReference type="Proteomes" id="UP000266723">
    <property type="component" value="Unassembled WGS sequence"/>
</dbReference>